<feature type="compositionally biased region" description="Low complexity" evidence="7">
    <location>
        <begin position="255"/>
        <end position="265"/>
    </location>
</feature>
<dbReference type="GO" id="GO:0016020">
    <property type="term" value="C:membrane"/>
    <property type="evidence" value="ECO:0007669"/>
    <property type="project" value="UniProtKB-SubCell"/>
</dbReference>
<dbReference type="Gene3D" id="1.20.58.2220">
    <property type="entry name" value="Formin, FH2 domain"/>
    <property type="match status" value="1"/>
</dbReference>
<dbReference type="GO" id="GO:0005739">
    <property type="term" value="C:mitochondrion"/>
    <property type="evidence" value="ECO:0007669"/>
    <property type="project" value="TreeGrafter"/>
</dbReference>
<feature type="coiled-coil region" evidence="6">
    <location>
        <begin position="865"/>
        <end position="892"/>
    </location>
</feature>
<dbReference type="PROSITE" id="PS50920">
    <property type="entry name" value="SOLCAR"/>
    <property type="match status" value="1"/>
</dbReference>
<evidence type="ECO:0000259" key="8">
    <source>
        <dbReference type="PROSITE" id="PS51444"/>
    </source>
</evidence>
<dbReference type="SUPFAM" id="SSF103506">
    <property type="entry name" value="Mitochondrial carrier"/>
    <property type="match status" value="1"/>
</dbReference>
<dbReference type="InterPro" id="IPR016024">
    <property type="entry name" value="ARM-type_fold"/>
</dbReference>
<sequence>MESDTSIENEYVRLMERQGLANDPAVRAMPIEYKRQMVANARKLAGGSAGSLSSIDKNHSASFTSLGSLNANPVPSASSSSNNSGVFGWIGPRKSSASHPIATTSSSFNSSFNDAPPALFFSPPPTQFISQQQQPQLRSQSQSQYQQSQPQSLYQQQQLQQQQQQNSHQHQLRLNFQQVLDSLHVVGKTRQVVLDMFDRTNANDKVAILEKYKEKLATQRNLTAATASPYPPPQSFTRPVSPHVNSPTNNESSRRLSSASSTSFSLPPPPVSSPVSPSAMLAPPGSFKPQTSQPLPPDPYEGQEWVDRLSGADLDKQFERVLNGLRISGYARSSAMNSTPQSGKRLQIKQYYSKGGLPPPHDLPAAAVSEGSVTRTASPTPSLTSSIETKVEETPPKTAEGFILRLLNQTSSSKTLFLVLNELRVQLSLGLSLGSSTNFLTQFSTSNVFVAHLNAPVTGLEALKYVLRRVNETETHPAVIPANARRYAADTSNVRPDELRVEILECLNQFEPGTLIATPGLVVEIINLLTIFDTNDFIAGKSGGSANAAVAAAAAGSLAMRTYAADLGTNICLEGDEGLQQVALAFKNNNNNNATPSNTAASNVTILVNTIFLPFSKIYTANTDSSLSSVIKGDLTDPLLAAGDIVDQAVYWTFRMAVMGFIAAYIGAYDDLDERIRVRRGFEVAGVAATAACVRKYAEKVMEKGTGGDEVEQFIECVKLYEDMKEYDREECQENENVRVEKRVHRSPKEIIDSILDTLEKMDSKHDASSMAVTMLLEHISNLASAASKFPAPQPNSTHAKITPVGMLILSERIMNIATDATTTALPDSVDDNVSQNWDLLAGSLITAIETVSGISISTGFSAAATAQSIDAQNAERQIAEMQEKLAISISAHEETAQELSELRYDIGRGLAQQQQQNQQVISGNDDEVRRLREVVGALTHERDEALRKVAEIEAAVATATTAVGSAVGESEVIVKVEPARRRAIGTVFKRLESVFVSKLPKLDVPVSVVPLKPFEWSKLPPKAVESSVWKDLVTEAYLSPGHISDKLLDATEQSSLPIIFAKQTDETVVGTPGTLVPSFGATAVADAKVMLLETDRSRHIEILLASLRGADMKRLTRQQIRDGILEMSESVLTLDNLIILAQIVPTDAEIELVNSYKGNPDILANSEKFIKTISTIPRLQSRLEALIFAKQLPEQLVEHKPELVAVSKAVQSLVKSLKLRKILESVLVIGNYVNSGTFRGEAFGFELETLLKLKDTKALDGSGLKDRAPTLLHYLARRLDEIDEDMVADFVEEIRTVEVASRVSIEILFDTIAEIKVNFEDMRSEITVLQQISNGSETDSSFIQYLINFVQRHEKGVKAISTLAESVEHEVDNMVSFFGQDPHPSKQQQLLKLNHQKQVTSAISAKSGIPPPPPGEEIFKIIWAFAESLTRASNENKIVDDKAAARMGVGKATPYSRKPPLTPMQIAVNKKKEALKPVQGFEAFSKRGMTLRRGKKRAPLFVPTDEEIAEIGERGGVGGVGRVGGVGGSGVGGESALKQALDSRRTIRRVTKRGRSGATVAVTTATVVGDDLGAVREGIDAFAFVSLLTVLYLAERLINHRGWTDEKGGFQKVVFKDAATQGALKKVQSLYRAFGYAVGYKMLQRSLQFGSHPIINDFLKENYLQLFQQSFGDRWAKTMISGTSGILIGTFEVILLPLDALKVKRQTGVQFLSNPIVKPSGQPPSPSLSQSLSSTASSTKSFTTAATFQNPQSLFQKNTLSSAAAATRKLDPLLFFNLYRGGTWTAWRNSVGLFALFGTSTYVKEDVFDLGAPNSPPASVAQLFVASLAGAFASIAVAAPFDVIKVRMQATSIDSNRVRGLELLKVLVRNEGLWALTKGVGPKMIASGPKVAFSFTVAQWLAEFFAKE</sequence>
<dbReference type="SUPFAM" id="SSF101447">
    <property type="entry name" value="Formin homology 2 domain (FH2 domain)"/>
    <property type="match status" value="1"/>
</dbReference>
<dbReference type="Pfam" id="PF02181">
    <property type="entry name" value="FH2"/>
    <property type="match status" value="1"/>
</dbReference>
<proteinExistence type="predicted"/>
<keyword evidence="4 5" id="KW-0472">Membrane</keyword>
<evidence type="ECO:0000256" key="3">
    <source>
        <dbReference type="ARBA" id="ARBA00022989"/>
    </source>
</evidence>
<dbReference type="InterPro" id="IPR042201">
    <property type="entry name" value="FH2_Formin_sf"/>
</dbReference>
<protein>
    <recommendedName>
        <fullName evidence="8">FH2 domain-containing protein</fullName>
    </recommendedName>
</protein>
<evidence type="ECO:0000313" key="9">
    <source>
        <dbReference type="EMBL" id="KAJ3127605.1"/>
    </source>
</evidence>
<dbReference type="SUPFAM" id="SSF48371">
    <property type="entry name" value="ARM repeat"/>
    <property type="match status" value="1"/>
</dbReference>
<feature type="region of interest" description="Disordered" evidence="7">
    <location>
        <begin position="1716"/>
        <end position="1735"/>
    </location>
</feature>
<evidence type="ECO:0000256" key="6">
    <source>
        <dbReference type="SAM" id="Coils"/>
    </source>
</evidence>
<comment type="caution">
    <text evidence="9">The sequence shown here is derived from an EMBL/GenBank/DDBJ whole genome shotgun (WGS) entry which is preliminary data.</text>
</comment>
<comment type="subcellular location">
    <subcellularLocation>
        <location evidence="1">Membrane</location>
        <topology evidence="1">Multi-pass membrane protein</topology>
    </subcellularLocation>
</comment>
<accession>A0AAD5XJ74</accession>
<feature type="compositionally biased region" description="Low complexity" evidence="7">
    <location>
        <begin position="130"/>
        <end position="166"/>
    </location>
</feature>
<dbReference type="PANTHER" id="PTHR46974:SF1">
    <property type="entry name" value="MITOCHONDRIAL GTP_GDP CARRIER PROTEIN 1"/>
    <property type="match status" value="1"/>
</dbReference>
<dbReference type="PROSITE" id="PS51444">
    <property type="entry name" value="FH2"/>
    <property type="match status" value="1"/>
</dbReference>
<feature type="compositionally biased region" description="Polar residues" evidence="7">
    <location>
        <begin position="235"/>
        <end position="251"/>
    </location>
</feature>
<evidence type="ECO:0000256" key="4">
    <source>
        <dbReference type="ARBA" id="ARBA00023136"/>
    </source>
</evidence>
<feature type="region of interest" description="Disordered" evidence="7">
    <location>
        <begin position="121"/>
        <end position="166"/>
    </location>
</feature>
<dbReference type="SMART" id="SM00498">
    <property type="entry name" value="FH2"/>
    <property type="match status" value="1"/>
</dbReference>
<name>A0AAD5XJ74_9FUNG</name>
<feature type="compositionally biased region" description="Polar residues" evidence="7">
    <location>
        <begin position="372"/>
        <end position="388"/>
    </location>
</feature>
<dbReference type="InterPro" id="IPR011989">
    <property type="entry name" value="ARM-like"/>
</dbReference>
<feature type="compositionally biased region" description="Low complexity" evidence="7">
    <location>
        <begin position="273"/>
        <end position="284"/>
    </location>
</feature>
<feature type="repeat" description="Solcar" evidence="5">
    <location>
        <begin position="1822"/>
        <end position="1905"/>
    </location>
</feature>
<dbReference type="EMBL" id="JADGJH010000503">
    <property type="protein sequence ID" value="KAJ3127605.1"/>
    <property type="molecule type" value="Genomic_DNA"/>
</dbReference>
<dbReference type="PANTHER" id="PTHR46974">
    <property type="entry name" value="MITOCHONDRIAL GTP/GDP CARRIER PROTEIN 1"/>
    <property type="match status" value="1"/>
</dbReference>
<feature type="region of interest" description="Disordered" evidence="7">
    <location>
        <begin position="223"/>
        <end position="304"/>
    </location>
</feature>
<evidence type="ECO:0000256" key="5">
    <source>
        <dbReference type="PROSITE-ProRule" id="PRU00282"/>
    </source>
</evidence>
<dbReference type="InterPro" id="IPR018108">
    <property type="entry name" value="MCP_transmembrane"/>
</dbReference>
<dbReference type="InterPro" id="IPR023395">
    <property type="entry name" value="MCP_dom_sf"/>
</dbReference>
<keyword evidence="10" id="KW-1185">Reference proteome</keyword>
<gene>
    <name evidence="9" type="ORF">HK100_009666</name>
</gene>
<feature type="region of interest" description="Disordered" evidence="7">
    <location>
        <begin position="372"/>
        <end position="394"/>
    </location>
</feature>
<keyword evidence="2 5" id="KW-0812">Transmembrane</keyword>
<keyword evidence="3" id="KW-1133">Transmembrane helix</keyword>
<evidence type="ECO:0000256" key="7">
    <source>
        <dbReference type="SAM" id="MobiDB-lite"/>
    </source>
</evidence>
<dbReference type="Proteomes" id="UP001211907">
    <property type="component" value="Unassembled WGS sequence"/>
</dbReference>
<reference evidence="9" key="1">
    <citation type="submission" date="2020-05" db="EMBL/GenBank/DDBJ databases">
        <title>Phylogenomic resolution of chytrid fungi.</title>
        <authorList>
            <person name="Stajich J.E."/>
            <person name="Amses K."/>
            <person name="Simmons R."/>
            <person name="Seto K."/>
            <person name="Myers J."/>
            <person name="Bonds A."/>
            <person name="Quandt C.A."/>
            <person name="Barry K."/>
            <person name="Liu P."/>
            <person name="Grigoriev I."/>
            <person name="Longcore J.E."/>
            <person name="James T.Y."/>
        </authorList>
    </citation>
    <scope>NUCLEOTIDE SEQUENCE</scope>
    <source>
        <strain evidence="9">JEL0513</strain>
    </source>
</reference>
<evidence type="ECO:0000256" key="2">
    <source>
        <dbReference type="ARBA" id="ARBA00022692"/>
    </source>
</evidence>
<dbReference type="InterPro" id="IPR015425">
    <property type="entry name" value="FH2_Formin"/>
</dbReference>
<dbReference type="InterPro" id="IPR053042">
    <property type="entry name" value="Mito_GTP/GDP_Carrier"/>
</dbReference>
<feature type="domain" description="FH2" evidence="8">
    <location>
        <begin position="1002"/>
        <end position="1456"/>
    </location>
</feature>
<dbReference type="Gene3D" id="1.50.40.10">
    <property type="entry name" value="Mitochondrial carrier domain"/>
    <property type="match status" value="1"/>
</dbReference>
<evidence type="ECO:0000313" key="10">
    <source>
        <dbReference type="Proteomes" id="UP001211907"/>
    </source>
</evidence>
<keyword evidence="6" id="KW-0175">Coiled coil</keyword>
<dbReference type="GO" id="GO:0001409">
    <property type="term" value="F:guanine nucleotide transmembrane transporter activity"/>
    <property type="evidence" value="ECO:0007669"/>
    <property type="project" value="TreeGrafter"/>
</dbReference>
<evidence type="ECO:0000256" key="1">
    <source>
        <dbReference type="ARBA" id="ARBA00004141"/>
    </source>
</evidence>
<dbReference type="Gene3D" id="1.25.10.10">
    <property type="entry name" value="Leucine-rich Repeat Variant"/>
    <property type="match status" value="1"/>
</dbReference>
<organism evidence="9 10">
    <name type="scientific">Physocladia obscura</name>
    <dbReference type="NCBI Taxonomy" id="109957"/>
    <lineage>
        <taxon>Eukaryota</taxon>
        <taxon>Fungi</taxon>
        <taxon>Fungi incertae sedis</taxon>
        <taxon>Chytridiomycota</taxon>
        <taxon>Chytridiomycota incertae sedis</taxon>
        <taxon>Chytridiomycetes</taxon>
        <taxon>Chytridiales</taxon>
        <taxon>Chytriomycetaceae</taxon>
        <taxon>Physocladia</taxon>
    </lineage>
</organism>
<dbReference type="Pfam" id="PF00153">
    <property type="entry name" value="Mito_carr"/>
    <property type="match status" value="1"/>
</dbReference>